<dbReference type="EMBL" id="JAUQSZ010000018">
    <property type="protein sequence ID" value="MDO7844606.1"/>
    <property type="molecule type" value="Genomic_DNA"/>
</dbReference>
<comment type="caution">
    <text evidence="1">The sequence shown here is derived from an EMBL/GenBank/DDBJ whole genome shotgun (WGS) entry which is preliminary data.</text>
</comment>
<protein>
    <submittedName>
        <fullName evidence="1">Uncharacterized protein</fullName>
    </submittedName>
</protein>
<dbReference type="RefSeq" id="WP_304563004.1">
    <property type="nucleotide sequence ID" value="NZ_JAUQSZ010000018.1"/>
</dbReference>
<evidence type="ECO:0000313" key="2">
    <source>
        <dbReference type="Proteomes" id="UP001176468"/>
    </source>
</evidence>
<dbReference type="Proteomes" id="UP001176468">
    <property type="component" value="Unassembled WGS sequence"/>
</dbReference>
<evidence type="ECO:0000313" key="1">
    <source>
        <dbReference type="EMBL" id="MDO7844606.1"/>
    </source>
</evidence>
<sequence>MDDFRDYSSGIGSPVTRALAITPSDAAALDFRPRALFVGSGGSLTLRLPDDAADSVWSNIPDGTLLPVRPIAVRATGTTATGILALG</sequence>
<gene>
    <name evidence="1" type="ORF">Q5H94_19905</name>
</gene>
<organism evidence="1 2">
    <name type="scientific">Sphingomonas immobilis</name>
    <dbReference type="NCBI Taxonomy" id="3063997"/>
    <lineage>
        <taxon>Bacteria</taxon>
        <taxon>Pseudomonadati</taxon>
        <taxon>Pseudomonadota</taxon>
        <taxon>Alphaproteobacteria</taxon>
        <taxon>Sphingomonadales</taxon>
        <taxon>Sphingomonadaceae</taxon>
        <taxon>Sphingomonas</taxon>
    </lineage>
</organism>
<name>A0ABT9A436_9SPHN</name>
<accession>A0ABT9A436</accession>
<reference evidence="1" key="1">
    <citation type="submission" date="2023-07" db="EMBL/GenBank/DDBJ databases">
        <authorList>
            <person name="Kim M.K."/>
        </authorList>
    </citation>
    <scope>NUCLEOTIDE SEQUENCE</scope>
    <source>
        <strain evidence="1">CA1-15</strain>
    </source>
</reference>
<proteinExistence type="predicted"/>
<keyword evidence="2" id="KW-1185">Reference proteome</keyword>